<dbReference type="GO" id="GO:0034355">
    <property type="term" value="P:NAD+ biosynthetic process via the salvage pathway"/>
    <property type="evidence" value="ECO:0007669"/>
    <property type="project" value="TreeGrafter"/>
</dbReference>
<evidence type="ECO:0000256" key="6">
    <source>
        <dbReference type="ARBA" id="ARBA00022642"/>
    </source>
</evidence>
<feature type="domain" description="Nicotinate phosphoribosyltransferase C-terminal" evidence="11">
    <location>
        <begin position="357"/>
        <end position="467"/>
    </location>
</feature>
<comment type="caution">
    <text evidence="12">The sequence shown here is derived from an EMBL/GenBank/DDBJ whole genome shotgun (WGS) entry which is preliminary data.</text>
</comment>
<keyword evidence="13" id="KW-1185">Reference proteome</keyword>
<dbReference type="PANTHER" id="PTHR11098:SF1">
    <property type="entry name" value="NICOTINATE PHOSPHORIBOSYLTRANSFERASE"/>
    <property type="match status" value="1"/>
</dbReference>
<dbReference type="InterPro" id="IPR013785">
    <property type="entry name" value="Aldolase_TIM"/>
</dbReference>
<keyword evidence="7 9" id="KW-0808">Transferase</keyword>
<evidence type="ECO:0000256" key="5">
    <source>
        <dbReference type="ARBA" id="ARBA00022598"/>
    </source>
</evidence>
<evidence type="ECO:0000313" key="12">
    <source>
        <dbReference type="EMBL" id="GGK05205.1"/>
    </source>
</evidence>
<proteinExistence type="inferred from homology"/>
<dbReference type="PIRSF" id="PIRSF000484">
    <property type="entry name" value="NAPRT"/>
    <property type="match status" value="1"/>
</dbReference>
<comment type="function">
    <text evidence="9">Catalyzes the first step in the biosynthesis of NAD from nicotinic acid, the ATP-dependent synthesis of beta-nicotinate D-ribonucleotide from nicotinate and 5-phospho-D-ribose 1-phosphate.</text>
</comment>
<dbReference type="InterPro" id="IPR040727">
    <property type="entry name" value="NAPRTase_N"/>
</dbReference>
<evidence type="ECO:0000256" key="1">
    <source>
        <dbReference type="ARBA" id="ARBA00004952"/>
    </source>
</evidence>
<keyword evidence="4" id="KW-0597">Phosphoprotein</keyword>
<dbReference type="EC" id="6.3.4.21" evidence="3 9"/>
<dbReference type="GO" id="GO:0004516">
    <property type="term" value="F:nicotinate phosphoribosyltransferase activity"/>
    <property type="evidence" value="ECO:0007669"/>
    <property type="project" value="UniProtKB-UniRule"/>
</dbReference>
<dbReference type="NCBIfam" id="NF009131">
    <property type="entry name" value="PRK12484.1"/>
    <property type="match status" value="1"/>
</dbReference>
<evidence type="ECO:0000259" key="11">
    <source>
        <dbReference type="Pfam" id="PF17956"/>
    </source>
</evidence>
<dbReference type="InterPro" id="IPR036068">
    <property type="entry name" value="Nicotinate_pribotase-like_C"/>
</dbReference>
<dbReference type="Pfam" id="PF17956">
    <property type="entry name" value="NAPRTase_C"/>
    <property type="match status" value="1"/>
</dbReference>
<dbReference type="InterPro" id="IPR007229">
    <property type="entry name" value="Nic_PRibTrfase-Fam"/>
</dbReference>
<evidence type="ECO:0000256" key="8">
    <source>
        <dbReference type="ARBA" id="ARBA00048668"/>
    </source>
</evidence>
<dbReference type="GO" id="GO:0005829">
    <property type="term" value="C:cytosol"/>
    <property type="evidence" value="ECO:0007669"/>
    <property type="project" value="TreeGrafter"/>
</dbReference>
<evidence type="ECO:0000313" key="13">
    <source>
        <dbReference type="Proteomes" id="UP000637720"/>
    </source>
</evidence>
<comment type="similarity">
    <text evidence="2 9">Belongs to the NAPRTase family.</text>
</comment>
<reference evidence="12" key="1">
    <citation type="journal article" date="2014" name="Int. J. Syst. Evol. Microbiol.">
        <title>Complete genome sequence of Corynebacterium casei LMG S-19264T (=DSM 44701T), isolated from a smear-ripened cheese.</title>
        <authorList>
            <consortium name="US DOE Joint Genome Institute (JGI-PGF)"/>
            <person name="Walter F."/>
            <person name="Albersmeier A."/>
            <person name="Kalinowski J."/>
            <person name="Ruckert C."/>
        </authorList>
    </citation>
    <scope>NUCLEOTIDE SEQUENCE</scope>
    <source>
        <strain evidence="12">JCM 14719</strain>
    </source>
</reference>
<organism evidence="12 13">
    <name type="scientific">Calditerricola satsumensis</name>
    <dbReference type="NCBI Taxonomy" id="373054"/>
    <lineage>
        <taxon>Bacteria</taxon>
        <taxon>Bacillati</taxon>
        <taxon>Bacillota</taxon>
        <taxon>Bacilli</taxon>
        <taxon>Bacillales</taxon>
        <taxon>Bacillaceae</taxon>
        <taxon>Calditerricola</taxon>
    </lineage>
</organism>
<dbReference type="EMBL" id="BMOF01000044">
    <property type="protein sequence ID" value="GGK05205.1"/>
    <property type="molecule type" value="Genomic_DNA"/>
</dbReference>
<reference evidence="12" key="2">
    <citation type="submission" date="2020-09" db="EMBL/GenBank/DDBJ databases">
        <authorList>
            <person name="Sun Q."/>
            <person name="Ohkuma M."/>
        </authorList>
    </citation>
    <scope>NUCLEOTIDE SEQUENCE</scope>
    <source>
        <strain evidence="12">JCM 14719</strain>
    </source>
</reference>
<sequence length="477" mass="53231">MTNLTMLTDLYQLNMMYAYWKSGIADKRVVFDLYFRRPPFGNGYAVCAGLEQALEAVLGLAFTEDDLAYLKSIHPYEEAFLDELRRFRFTGDIWAVPEGTVVFPYEPLLRVEARIFEAQLLETALLNLVNHQTLIATKAARVVEAASGDGVLEFGLRRAQGPDAGLYGARAAYIGGADATSNVLAGKRFGIPVRGTHAHAFVMSFPSELEAFRAFAAAFPDNAVLLVDTYDTLRSGVPNAIRVGQELRARGFDLAGIRLDSGDLAYLSKEARRMLDAAGFTKTRIVASSDLDELLIRDLKVQGAAIDTWGVGTHLITAKDDPALTGVYKLVAEEENGRLIPRIKVSENPAKVTIPGKKKVIRFYDRDTGEALADLIMLHDEPVPTGEPFEIFDPVHPYRRKTLCNYEVRELLVPVVIGGQPVYDLPSLDEVRRYSLEERSRFSPEVRRLVNPHEYPVDLSEALWKLRNRLLLEARGR</sequence>
<dbReference type="Gene3D" id="3.20.140.10">
    <property type="entry name" value="nicotinate phosphoribosyltransferase"/>
    <property type="match status" value="1"/>
</dbReference>
<evidence type="ECO:0000256" key="2">
    <source>
        <dbReference type="ARBA" id="ARBA00010897"/>
    </source>
</evidence>
<comment type="catalytic activity">
    <reaction evidence="8 9">
        <text>5-phospho-alpha-D-ribose 1-diphosphate + nicotinate + ATP + H2O = nicotinate beta-D-ribonucleotide + ADP + phosphate + diphosphate</text>
        <dbReference type="Rhea" id="RHEA:36163"/>
        <dbReference type="ChEBI" id="CHEBI:15377"/>
        <dbReference type="ChEBI" id="CHEBI:30616"/>
        <dbReference type="ChEBI" id="CHEBI:32544"/>
        <dbReference type="ChEBI" id="CHEBI:33019"/>
        <dbReference type="ChEBI" id="CHEBI:43474"/>
        <dbReference type="ChEBI" id="CHEBI:57502"/>
        <dbReference type="ChEBI" id="CHEBI:58017"/>
        <dbReference type="ChEBI" id="CHEBI:456216"/>
        <dbReference type="EC" id="6.3.4.21"/>
    </reaction>
</comment>
<dbReference type="Pfam" id="PF17767">
    <property type="entry name" value="NAPRTase_N"/>
    <property type="match status" value="1"/>
</dbReference>
<comment type="PTM">
    <text evidence="9">Transiently phosphorylated on a His residue during the reaction cycle. Phosphorylation strongly increases the affinity for substrates and increases the rate of nicotinate D-ribonucleotide production. Dephosphorylation regenerates the low-affinity form of the enzyme, leading to product release.</text>
</comment>
<dbReference type="InterPro" id="IPR041619">
    <property type="entry name" value="NAPRTase_C"/>
</dbReference>
<accession>A0A8J3FFJ5</accession>
<evidence type="ECO:0000256" key="7">
    <source>
        <dbReference type="ARBA" id="ARBA00022679"/>
    </source>
</evidence>
<dbReference type="RefSeq" id="WP_054669391.1">
    <property type="nucleotide sequence ID" value="NZ_BMOF01000044.1"/>
</dbReference>
<dbReference type="NCBIfam" id="NF006695">
    <property type="entry name" value="PRK09243.1-2"/>
    <property type="match status" value="1"/>
</dbReference>
<dbReference type="SUPFAM" id="SSF51690">
    <property type="entry name" value="Nicotinate/Quinolinate PRTase C-terminal domain-like"/>
    <property type="match status" value="1"/>
</dbReference>
<dbReference type="AlphaFoldDB" id="A0A8J3FFJ5"/>
<keyword evidence="12" id="KW-0328">Glycosyltransferase</keyword>
<dbReference type="InterPro" id="IPR006405">
    <property type="entry name" value="Nic_PRibTrfase_pncB"/>
</dbReference>
<dbReference type="CDD" id="cd01570">
    <property type="entry name" value="NAPRTase_A"/>
    <property type="match status" value="1"/>
</dbReference>
<dbReference type="UniPathway" id="UPA00253">
    <property type="reaction ID" value="UER00457"/>
</dbReference>
<evidence type="ECO:0000256" key="4">
    <source>
        <dbReference type="ARBA" id="ARBA00022553"/>
    </source>
</evidence>
<keyword evidence="5 9" id="KW-0436">Ligase</keyword>
<dbReference type="NCBIfam" id="TIGR01513">
    <property type="entry name" value="NAPRTase_put"/>
    <property type="match status" value="1"/>
</dbReference>
<dbReference type="PANTHER" id="PTHR11098">
    <property type="entry name" value="NICOTINATE PHOSPHORIBOSYLTRANSFERASE"/>
    <property type="match status" value="1"/>
</dbReference>
<dbReference type="Gene3D" id="3.20.20.70">
    <property type="entry name" value="Aldolase class I"/>
    <property type="match status" value="1"/>
</dbReference>
<evidence type="ECO:0000259" key="10">
    <source>
        <dbReference type="Pfam" id="PF17767"/>
    </source>
</evidence>
<name>A0A8J3FFJ5_9BACI</name>
<dbReference type="SUPFAM" id="SSF54675">
    <property type="entry name" value="Nicotinate/Quinolinate PRTase N-terminal domain-like"/>
    <property type="match status" value="1"/>
</dbReference>
<dbReference type="Proteomes" id="UP000637720">
    <property type="component" value="Unassembled WGS sequence"/>
</dbReference>
<comment type="pathway">
    <text evidence="1 9">Cofactor biosynthesis; NAD(+) biosynthesis; nicotinate D-ribonucleotide from nicotinate: step 1/1.</text>
</comment>
<feature type="domain" description="Nicotinate phosphoribosyltransferase N-terminal" evidence="10">
    <location>
        <begin position="6"/>
        <end position="130"/>
    </location>
</feature>
<protein>
    <recommendedName>
        <fullName evidence="3 9">Nicotinate phosphoribosyltransferase</fullName>
        <ecNumber evidence="3 9">6.3.4.21</ecNumber>
    </recommendedName>
</protein>
<keyword evidence="6 9" id="KW-0662">Pyridine nucleotide biosynthesis</keyword>
<dbReference type="GO" id="GO:0047280">
    <property type="term" value="F:nicotinamide phosphoribosyltransferase activity"/>
    <property type="evidence" value="ECO:0007669"/>
    <property type="project" value="UniProtKB-ARBA"/>
</dbReference>
<evidence type="ECO:0000256" key="9">
    <source>
        <dbReference type="RuleBase" id="RU365100"/>
    </source>
</evidence>
<dbReference type="FunFam" id="3.20.20.70:FF:000076">
    <property type="entry name" value="Nicotinate phosphoribosyltransferase"/>
    <property type="match status" value="1"/>
</dbReference>
<gene>
    <name evidence="12" type="ORF">GCM10007043_19000</name>
</gene>
<evidence type="ECO:0000256" key="3">
    <source>
        <dbReference type="ARBA" id="ARBA00013236"/>
    </source>
</evidence>